<keyword evidence="2" id="KW-1133">Transmembrane helix</keyword>
<feature type="transmembrane region" description="Helical" evidence="2">
    <location>
        <begin position="35"/>
        <end position="68"/>
    </location>
</feature>
<evidence type="ECO:0000256" key="2">
    <source>
        <dbReference type="SAM" id="Phobius"/>
    </source>
</evidence>
<sequence length="146" mass="16623">MTFAPDQSSPDSSTPDQAVPDQTVPDQTVELAPSYAIPLVLVLLALPLLTLQVWLGGTVAVLGLFLLVQAATLRLRFSETALDIYRGERCIRQFPYQDWQNWRIFWPSLPILLYFREVNSIHFLPILFNAKTLRICLEQHCPEPES</sequence>
<feature type="compositionally biased region" description="Low complexity" evidence="1">
    <location>
        <begin position="1"/>
        <end position="17"/>
    </location>
</feature>
<dbReference type="PANTHER" id="PTHR35550">
    <property type="match status" value="1"/>
</dbReference>
<gene>
    <name evidence="3" type="ORF">KME07_07470</name>
</gene>
<dbReference type="InterPro" id="IPR021467">
    <property type="entry name" value="DUF3119"/>
</dbReference>
<name>A0A951P931_9CYAN</name>
<protein>
    <submittedName>
        <fullName evidence="3">DUF3119 family protein</fullName>
    </submittedName>
</protein>
<dbReference type="AlphaFoldDB" id="A0A951P931"/>
<evidence type="ECO:0000313" key="4">
    <source>
        <dbReference type="Proteomes" id="UP000707356"/>
    </source>
</evidence>
<accession>A0A951P931</accession>
<evidence type="ECO:0000313" key="3">
    <source>
        <dbReference type="EMBL" id="MBW4465266.1"/>
    </source>
</evidence>
<dbReference type="EMBL" id="JAHHHV010000036">
    <property type="protein sequence ID" value="MBW4465266.1"/>
    <property type="molecule type" value="Genomic_DNA"/>
</dbReference>
<reference evidence="3" key="1">
    <citation type="submission" date="2021-05" db="EMBL/GenBank/DDBJ databases">
        <authorList>
            <person name="Pietrasiak N."/>
            <person name="Ward R."/>
            <person name="Stajich J.E."/>
            <person name="Kurbessoian T."/>
        </authorList>
    </citation>
    <scope>NUCLEOTIDE SEQUENCE</scope>
    <source>
        <strain evidence="3">GSE-TBD4-15B</strain>
    </source>
</reference>
<keyword evidence="2" id="KW-0812">Transmembrane</keyword>
<proteinExistence type="predicted"/>
<comment type="caution">
    <text evidence="3">The sequence shown here is derived from an EMBL/GenBank/DDBJ whole genome shotgun (WGS) entry which is preliminary data.</text>
</comment>
<keyword evidence="2" id="KW-0472">Membrane</keyword>
<organism evidence="3 4">
    <name type="scientific">Pegethrix bostrychoides GSE-TBD4-15B</name>
    <dbReference type="NCBI Taxonomy" id="2839662"/>
    <lineage>
        <taxon>Bacteria</taxon>
        <taxon>Bacillati</taxon>
        <taxon>Cyanobacteriota</taxon>
        <taxon>Cyanophyceae</taxon>
        <taxon>Oculatellales</taxon>
        <taxon>Oculatellaceae</taxon>
        <taxon>Pegethrix</taxon>
    </lineage>
</organism>
<dbReference type="Proteomes" id="UP000707356">
    <property type="component" value="Unassembled WGS sequence"/>
</dbReference>
<feature type="region of interest" description="Disordered" evidence="1">
    <location>
        <begin position="1"/>
        <end position="22"/>
    </location>
</feature>
<dbReference type="Pfam" id="PF11317">
    <property type="entry name" value="DUF3119"/>
    <property type="match status" value="1"/>
</dbReference>
<dbReference type="PANTHER" id="PTHR35550:SF2">
    <property type="entry name" value="OS05G0401200 PROTEIN"/>
    <property type="match status" value="1"/>
</dbReference>
<reference evidence="3" key="2">
    <citation type="journal article" date="2022" name="Microbiol. Resour. Announc.">
        <title>Metagenome Sequencing to Explore Phylogenomics of Terrestrial Cyanobacteria.</title>
        <authorList>
            <person name="Ward R.D."/>
            <person name="Stajich J.E."/>
            <person name="Johansen J.R."/>
            <person name="Huntemann M."/>
            <person name="Clum A."/>
            <person name="Foster B."/>
            <person name="Foster B."/>
            <person name="Roux S."/>
            <person name="Palaniappan K."/>
            <person name="Varghese N."/>
            <person name="Mukherjee S."/>
            <person name="Reddy T.B.K."/>
            <person name="Daum C."/>
            <person name="Copeland A."/>
            <person name="Chen I.A."/>
            <person name="Ivanova N.N."/>
            <person name="Kyrpides N.C."/>
            <person name="Shapiro N."/>
            <person name="Eloe-Fadrosh E.A."/>
            <person name="Pietrasiak N."/>
        </authorList>
    </citation>
    <scope>NUCLEOTIDE SEQUENCE</scope>
    <source>
        <strain evidence="3">GSE-TBD4-15B</strain>
    </source>
</reference>
<evidence type="ECO:0000256" key="1">
    <source>
        <dbReference type="SAM" id="MobiDB-lite"/>
    </source>
</evidence>